<feature type="region of interest" description="Disordered" evidence="1">
    <location>
        <begin position="1"/>
        <end position="34"/>
    </location>
</feature>
<dbReference type="Gene3D" id="1.20.120.520">
    <property type="entry name" value="nmb1532 protein domain like"/>
    <property type="match status" value="1"/>
</dbReference>
<proteinExistence type="predicted"/>
<accession>A0A437RC75</accession>
<evidence type="ECO:0000256" key="1">
    <source>
        <dbReference type="SAM" id="MobiDB-lite"/>
    </source>
</evidence>
<sequence length="194" mass="21402">MKLAQGQPACTSPNNQPDTCCAAARPPRTSRARRAAREGFDLLDETHRAARAMLGQLNRLVAHLDEQGLDVAAEALAQGVLDFFDGPGKRHHADEERLVFPELDALENAELDALVRRLRQDHHWIELDWRELGPHVRAVAEGFNGYELPLLQAAVPVFEALYLDHMALEEAVVYPAAQRARAQRAAGELAASCS</sequence>
<protein>
    <submittedName>
        <fullName evidence="3">Hemerythrin domain-containing protein</fullName>
    </submittedName>
</protein>
<name>A0A437RC75_9BURK</name>
<dbReference type="AlphaFoldDB" id="A0A437RC75"/>
<dbReference type="Pfam" id="PF01814">
    <property type="entry name" value="Hemerythrin"/>
    <property type="match status" value="1"/>
</dbReference>
<evidence type="ECO:0000313" key="3">
    <source>
        <dbReference type="EMBL" id="RVU44378.1"/>
    </source>
</evidence>
<comment type="caution">
    <text evidence="3">The sequence shown here is derived from an EMBL/GenBank/DDBJ whole genome shotgun (WGS) entry which is preliminary data.</text>
</comment>
<dbReference type="InterPro" id="IPR012312">
    <property type="entry name" value="Hemerythrin-like"/>
</dbReference>
<dbReference type="OrthoDB" id="8898809at2"/>
<keyword evidence="4" id="KW-1185">Reference proteome</keyword>
<feature type="domain" description="Hemerythrin-like" evidence="2">
    <location>
        <begin position="39"/>
        <end position="177"/>
    </location>
</feature>
<dbReference type="EMBL" id="SACR01000005">
    <property type="protein sequence ID" value="RVU44378.1"/>
    <property type="molecule type" value="Genomic_DNA"/>
</dbReference>
<evidence type="ECO:0000313" key="4">
    <source>
        <dbReference type="Proteomes" id="UP000285575"/>
    </source>
</evidence>
<reference evidence="3 4" key="1">
    <citation type="submission" date="2019-01" db="EMBL/GenBank/DDBJ databases">
        <authorList>
            <person name="Chen W.-M."/>
        </authorList>
    </citation>
    <scope>NUCLEOTIDE SEQUENCE [LARGE SCALE GENOMIC DNA]</scope>
    <source>
        <strain evidence="3 4">KYPY4</strain>
    </source>
</reference>
<feature type="compositionally biased region" description="Polar residues" evidence="1">
    <location>
        <begin position="8"/>
        <end position="18"/>
    </location>
</feature>
<dbReference type="Proteomes" id="UP000285575">
    <property type="component" value="Unassembled WGS sequence"/>
</dbReference>
<dbReference type="CDD" id="cd12108">
    <property type="entry name" value="Hr-like"/>
    <property type="match status" value="1"/>
</dbReference>
<gene>
    <name evidence="3" type="ORF">EOE66_17030</name>
</gene>
<organism evidence="3 4">
    <name type="scientific">Rubrivivax rivuli</name>
    <dbReference type="NCBI Taxonomy" id="1862385"/>
    <lineage>
        <taxon>Bacteria</taxon>
        <taxon>Pseudomonadati</taxon>
        <taxon>Pseudomonadota</taxon>
        <taxon>Betaproteobacteria</taxon>
        <taxon>Burkholderiales</taxon>
        <taxon>Sphaerotilaceae</taxon>
        <taxon>Rubrivivax</taxon>
    </lineage>
</organism>
<evidence type="ECO:0000259" key="2">
    <source>
        <dbReference type="Pfam" id="PF01814"/>
    </source>
</evidence>
<dbReference type="RefSeq" id="WP_128229925.1">
    <property type="nucleotide sequence ID" value="NZ_SACR01000005.1"/>
</dbReference>